<reference evidence="2 3" key="1">
    <citation type="submission" date="2023-02" db="EMBL/GenBank/DDBJ databases">
        <title>LHISI_Scaffold_Assembly.</title>
        <authorList>
            <person name="Stuart O.P."/>
            <person name="Cleave R."/>
            <person name="Magrath M.J.L."/>
            <person name="Mikheyev A.S."/>
        </authorList>
    </citation>
    <scope>NUCLEOTIDE SEQUENCE [LARGE SCALE GENOMIC DNA]</scope>
    <source>
        <strain evidence="2">Daus_M_001</strain>
        <tissue evidence="2">Leg muscle</tissue>
    </source>
</reference>
<dbReference type="PANTHER" id="PTHR47266">
    <property type="entry name" value="ENDONUCLEASE-RELATED"/>
    <property type="match status" value="1"/>
</dbReference>
<evidence type="ECO:0000259" key="1">
    <source>
        <dbReference type="PROSITE" id="PS50994"/>
    </source>
</evidence>
<dbReference type="InterPro" id="IPR001584">
    <property type="entry name" value="Integrase_cat-core"/>
</dbReference>
<dbReference type="InterPro" id="IPR036397">
    <property type="entry name" value="RNaseH_sf"/>
</dbReference>
<protein>
    <recommendedName>
        <fullName evidence="1">Integrase catalytic domain-containing protein</fullName>
    </recommendedName>
</protein>
<dbReference type="PROSITE" id="PS50994">
    <property type="entry name" value="INTEGRASE"/>
    <property type="match status" value="1"/>
</dbReference>
<feature type="domain" description="Integrase catalytic" evidence="1">
    <location>
        <begin position="33"/>
        <end position="149"/>
    </location>
</feature>
<keyword evidence="3" id="KW-1185">Reference proteome</keyword>
<evidence type="ECO:0000313" key="2">
    <source>
        <dbReference type="EMBL" id="KAJ8897073.1"/>
    </source>
</evidence>
<dbReference type="InterPro" id="IPR052160">
    <property type="entry name" value="Gypsy_RT_Integrase-like"/>
</dbReference>
<dbReference type="EMBL" id="JARBHB010000001">
    <property type="protein sequence ID" value="KAJ8897073.1"/>
    <property type="molecule type" value="Genomic_DNA"/>
</dbReference>
<name>A0ABQ9IK48_9NEOP</name>
<gene>
    <name evidence="2" type="ORF">PR048_002419</name>
</gene>
<accession>A0ABQ9IK48</accession>
<dbReference type="InterPro" id="IPR012337">
    <property type="entry name" value="RNaseH-like_sf"/>
</dbReference>
<proteinExistence type="predicted"/>
<dbReference type="Proteomes" id="UP001159363">
    <property type="component" value="Chromosome 1"/>
</dbReference>
<dbReference type="SUPFAM" id="SSF53098">
    <property type="entry name" value="Ribonuclease H-like"/>
    <property type="match status" value="1"/>
</dbReference>
<evidence type="ECO:0000313" key="3">
    <source>
        <dbReference type="Proteomes" id="UP001159363"/>
    </source>
</evidence>
<comment type="caution">
    <text evidence="2">The sequence shown here is derived from an EMBL/GenBank/DDBJ whole genome shotgun (WGS) entry which is preliminary data.</text>
</comment>
<organism evidence="2 3">
    <name type="scientific">Dryococelus australis</name>
    <dbReference type="NCBI Taxonomy" id="614101"/>
    <lineage>
        <taxon>Eukaryota</taxon>
        <taxon>Metazoa</taxon>
        <taxon>Ecdysozoa</taxon>
        <taxon>Arthropoda</taxon>
        <taxon>Hexapoda</taxon>
        <taxon>Insecta</taxon>
        <taxon>Pterygota</taxon>
        <taxon>Neoptera</taxon>
        <taxon>Polyneoptera</taxon>
        <taxon>Phasmatodea</taxon>
        <taxon>Verophasmatodea</taxon>
        <taxon>Anareolatae</taxon>
        <taxon>Phasmatidae</taxon>
        <taxon>Eurycanthinae</taxon>
        <taxon>Dryococelus</taxon>
    </lineage>
</organism>
<dbReference type="Gene3D" id="3.30.420.10">
    <property type="entry name" value="Ribonuclease H-like superfamily/Ribonuclease H"/>
    <property type="match status" value="1"/>
</dbReference>
<sequence length="149" mass="16885">MYCTVSNVIVTYLLCAQTKVMIQKCQGAMAHVYANEPLQTVCVDLIGPLPIGKFDVKYIPVAFDAFSKYVKLYPIIRATAKVITEIIMYEYFVNIGQPKKIISDNDPNLNGIPKTVFQEEYIYIVYADNQGKLRNQKGKLIKRLALKAL</sequence>